<dbReference type="Gene3D" id="3.30.160.60">
    <property type="entry name" value="Classic Zinc Finger"/>
    <property type="match status" value="1"/>
</dbReference>
<reference evidence="3" key="1">
    <citation type="submission" date="2022-11" db="EMBL/GenBank/DDBJ databases">
        <title>Centuries of genome instability and evolution in soft-shell clam transmissible cancer (bioRxiv).</title>
        <authorList>
            <person name="Hart S.F.M."/>
            <person name="Yonemitsu M.A."/>
            <person name="Giersch R.M."/>
            <person name="Beal B.F."/>
            <person name="Arriagada G."/>
            <person name="Davis B.W."/>
            <person name="Ostrander E.A."/>
            <person name="Goff S.P."/>
            <person name="Metzger M.J."/>
        </authorList>
    </citation>
    <scope>NUCLEOTIDE SEQUENCE</scope>
    <source>
        <strain evidence="3">MELC-2E11</strain>
        <tissue evidence="3">Siphon/mantle</tissue>
    </source>
</reference>
<protein>
    <submittedName>
        <fullName evidence="3">TRI33-like protein</fullName>
    </submittedName>
</protein>
<dbReference type="PANTHER" id="PTHR25462">
    <property type="entry name" value="BONUS, ISOFORM C-RELATED"/>
    <property type="match status" value="1"/>
</dbReference>
<evidence type="ECO:0000313" key="4">
    <source>
        <dbReference type="Proteomes" id="UP001164746"/>
    </source>
</evidence>
<keyword evidence="4" id="KW-1185">Reference proteome</keyword>
<keyword evidence="1" id="KW-0863">Zinc-finger</keyword>
<organism evidence="3 4">
    <name type="scientific">Mya arenaria</name>
    <name type="common">Soft-shell clam</name>
    <dbReference type="NCBI Taxonomy" id="6604"/>
    <lineage>
        <taxon>Eukaryota</taxon>
        <taxon>Metazoa</taxon>
        <taxon>Spiralia</taxon>
        <taxon>Lophotrochozoa</taxon>
        <taxon>Mollusca</taxon>
        <taxon>Bivalvia</taxon>
        <taxon>Autobranchia</taxon>
        <taxon>Heteroconchia</taxon>
        <taxon>Euheterodonta</taxon>
        <taxon>Imparidentia</taxon>
        <taxon>Neoheterodontei</taxon>
        <taxon>Myida</taxon>
        <taxon>Myoidea</taxon>
        <taxon>Myidae</taxon>
        <taxon>Mya</taxon>
    </lineage>
</organism>
<evidence type="ECO:0000259" key="2">
    <source>
        <dbReference type="PROSITE" id="PS50119"/>
    </source>
</evidence>
<dbReference type="InterPro" id="IPR047153">
    <property type="entry name" value="TRIM45/56/19-like"/>
</dbReference>
<name>A0ABY7FCD1_MYAAR</name>
<evidence type="ECO:0000313" key="3">
    <source>
        <dbReference type="EMBL" id="WAR19755.1"/>
    </source>
</evidence>
<gene>
    <name evidence="3" type="ORF">MAR_001593</name>
</gene>
<evidence type="ECO:0000256" key="1">
    <source>
        <dbReference type="PROSITE-ProRule" id="PRU00024"/>
    </source>
</evidence>
<dbReference type="CDD" id="cd19756">
    <property type="entry name" value="Bbox2"/>
    <property type="match status" value="1"/>
</dbReference>
<dbReference type="Pfam" id="PF00643">
    <property type="entry name" value="zf-B_box"/>
    <property type="match status" value="1"/>
</dbReference>
<feature type="non-terminal residue" evidence="3">
    <location>
        <position position="1"/>
    </location>
</feature>
<dbReference type="Proteomes" id="UP001164746">
    <property type="component" value="Chromosome 11"/>
</dbReference>
<dbReference type="EMBL" id="CP111022">
    <property type="protein sequence ID" value="WAR19755.1"/>
    <property type="molecule type" value="Genomic_DNA"/>
</dbReference>
<sequence>MASKHRTSYKDSLLNASDEIHDFSCSVCKDDHLNTEAKYFCGNCSKYYCDKCLTLHAKLLKEHIVLGRKDVDKWVGQGDALITCDLHPSKILELHCEDHAELCCNLCVSLNHRMCRSISLIADLASGIHKMDDFKQLSAKVTKVLASLNKIVEARKNNQNTLQASGKSILTTIDNLRKTLNQLLDEIEKKTVEAMDSVMSDLNGSIQMDIDQCDNLHDQLKALLDTIQAQGENNESISYIGYTKGQEKIAE</sequence>
<dbReference type="PROSITE" id="PS50119">
    <property type="entry name" value="ZF_BBOX"/>
    <property type="match status" value="1"/>
</dbReference>
<dbReference type="SUPFAM" id="SSF57845">
    <property type="entry name" value="B-box zinc-binding domain"/>
    <property type="match status" value="1"/>
</dbReference>
<keyword evidence="1" id="KW-0862">Zinc</keyword>
<feature type="domain" description="B box-type" evidence="2">
    <location>
        <begin position="27"/>
        <end position="68"/>
    </location>
</feature>
<proteinExistence type="predicted"/>
<dbReference type="PANTHER" id="PTHR25462:SF296">
    <property type="entry name" value="MEIOTIC P26, ISOFORM F"/>
    <property type="match status" value="1"/>
</dbReference>
<accession>A0ABY7FCD1</accession>
<keyword evidence="1" id="KW-0479">Metal-binding</keyword>
<dbReference type="InterPro" id="IPR000315">
    <property type="entry name" value="Znf_B-box"/>
</dbReference>